<dbReference type="PANTHER" id="PTHR43345">
    <property type="entry name" value="3-ISOPROPYLMALATE DEHYDRATASE SMALL SUBUNIT 2-RELATED-RELATED"/>
    <property type="match status" value="1"/>
</dbReference>
<dbReference type="GO" id="GO:0003861">
    <property type="term" value="F:3-isopropylmalate dehydratase activity"/>
    <property type="evidence" value="ECO:0007669"/>
    <property type="project" value="UniProtKB-UniRule"/>
</dbReference>
<comment type="catalytic activity">
    <reaction evidence="1 10">
        <text>(2R,3S)-3-isopropylmalate = (2S)-2-isopropylmalate</text>
        <dbReference type="Rhea" id="RHEA:32287"/>
        <dbReference type="ChEBI" id="CHEBI:1178"/>
        <dbReference type="ChEBI" id="CHEBI:35121"/>
        <dbReference type="EC" id="4.2.1.33"/>
    </reaction>
</comment>
<dbReference type="HAMAP" id="MF_01031">
    <property type="entry name" value="LeuD_type1"/>
    <property type="match status" value="1"/>
</dbReference>
<comment type="function">
    <text evidence="2 10">Catalyzes the isomerization between 2-isopropylmalate and 3-isopropylmalate, via the formation of 2-isopropylmaleate.</text>
</comment>
<evidence type="ECO:0000259" key="11">
    <source>
        <dbReference type="Pfam" id="PF00694"/>
    </source>
</evidence>
<dbReference type="EMBL" id="CP123872">
    <property type="protein sequence ID" value="WND01835.1"/>
    <property type="molecule type" value="Genomic_DNA"/>
</dbReference>
<dbReference type="InterPro" id="IPR033940">
    <property type="entry name" value="IPMI_Swivel"/>
</dbReference>
<dbReference type="AlphaFoldDB" id="A0AA52H9M2"/>
<dbReference type="Gene3D" id="3.20.19.10">
    <property type="entry name" value="Aconitase, domain 4"/>
    <property type="match status" value="1"/>
</dbReference>
<evidence type="ECO:0000256" key="6">
    <source>
        <dbReference type="ARBA" id="ARBA00022430"/>
    </source>
</evidence>
<dbReference type="InterPro" id="IPR000573">
    <property type="entry name" value="AconitaseA/IPMdHydase_ssu_swvl"/>
</dbReference>
<evidence type="ECO:0000256" key="2">
    <source>
        <dbReference type="ARBA" id="ARBA00002695"/>
    </source>
</evidence>
<keyword evidence="8 10" id="KW-0456">Lyase</keyword>
<keyword evidence="13" id="KW-1185">Reference proteome</keyword>
<dbReference type="InterPro" id="IPR015928">
    <property type="entry name" value="Aconitase/3IPM_dehydase_swvl"/>
</dbReference>
<name>A0AA52H9M2_9PROT</name>
<dbReference type="GO" id="GO:0009098">
    <property type="term" value="P:L-leucine biosynthetic process"/>
    <property type="evidence" value="ECO:0007669"/>
    <property type="project" value="UniProtKB-UniRule"/>
</dbReference>
<evidence type="ECO:0000256" key="7">
    <source>
        <dbReference type="ARBA" id="ARBA00022605"/>
    </source>
</evidence>
<sequence length="202" mass="22436">MKAFKTVTSIPTPFPRVNVDTDVIIQGQFLKTIKRTGLGVHAFNSIRYDREGNHIPDNIFDRVPYNSASILVAGDNFGCGSSREHAPWAIGDMGYRCVIAPSFADIFAGNCAKNGIVTVCLPQEQIDILVAEGQAEREITVDLEEKTVTIEGDKQFSFDYNAVHRHMLLNGLDEIGQTLQSDAAITAYENERRLVTPWLFSE</sequence>
<dbReference type="RefSeq" id="WP_310797665.1">
    <property type="nucleotide sequence ID" value="NZ_CP123872.1"/>
</dbReference>
<evidence type="ECO:0000256" key="4">
    <source>
        <dbReference type="ARBA" id="ARBA00009845"/>
    </source>
</evidence>
<dbReference type="Pfam" id="PF00694">
    <property type="entry name" value="Aconitase_C"/>
    <property type="match status" value="1"/>
</dbReference>
<comment type="similarity">
    <text evidence="4 10">Belongs to the LeuD family. LeuD type 1 subfamily.</text>
</comment>
<evidence type="ECO:0000256" key="1">
    <source>
        <dbReference type="ARBA" id="ARBA00000491"/>
    </source>
</evidence>
<dbReference type="Proteomes" id="UP001268683">
    <property type="component" value="Chromosome"/>
</dbReference>
<evidence type="ECO:0000256" key="8">
    <source>
        <dbReference type="ARBA" id="ARBA00023239"/>
    </source>
</evidence>
<comment type="pathway">
    <text evidence="3 10">Amino-acid biosynthesis; L-leucine biosynthesis; L-leucine from 3-methyl-2-oxobutanoate: step 2/4.</text>
</comment>
<dbReference type="NCBIfam" id="TIGR00171">
    <property type="entry name" value="leuD"/>
    <property type="match status" value="1"/>
</dbReference>
<evidence type="ECO:0000313" key="13">
    <source>
        <dbReference type="Proteomes" id="UP001268683"/>
    </source>
</evidence>
<evidence type="ECO:0000256" key="10">
    <source>
        <dbReference type="HAMAP-Rule" id="MF_01031"/>
    </source>
</evidence>
<dbReference type="CDD" id="cd01577">
    <property type="entry name" value="IPMI_Swivel"/>
    <property type="match status" value="1"/>
</dbReference>
<dbReference type="InterPro" id="IPR050075">
    <property type="entry name" value="LeuD"/>
</dbReference>
<evidence type="ECO:0000256" key="3">
    <source>
        <dbReference type="ARBA" id="ARBA00004729"/>
    </source>
</evidence>
<gene>
    <name evidence="10 12" type="primary">leuD</name>
    <name evidence="12" type="ORF">QGN29_09760</name>
</gene>
<dbReference type="FunFam" id="3.20.19.10:FF:000003">
    <property type="entry name" value="3-isopropylmalate dehydratase small subunit"/>
    <property type="match status" value="1"/>
</dbReference>
<proteinExistence type="inferred from homology"/>
<keyword evidence="6 10" id="KW-0432">Leucine biosynthesis</keyword>
<organism evidence="12 13">
    <name type="scientific">Temperatibacter marinus</name>
    <dbReference type="NCBI Taxonomy" id="1456591"/>
    <lineage>
        <taxon>Bacteria</taxon>
        <taxon>Pseudomonadati</taxon>
        <taxon>Pseudomonadota</taxon>
        <taxon>Alphaproteobacteria</taxon>
        <taxon>Kordiimonadales</taxon>
        <taxon>Temperatibacteraceae</taxon>
        <taxon>Temperatibacter</taxon>
    </lineage>
</organism>
<accession>A0AA52H9M2</accession>
<reference evidence="12" key="1">
    <citation type="submission" date="2023-04" db="EMBL/GenBank/DDBJ databases">
        <title>Complete genome sequence of Temperatibacter marinus.</title>
        <authorList>
            <person name="Rong J.-C."/>
            <person name="Yi M.-L."/>
            <person name="Zhao Q."/>
        </authorList>
    </citation>
    <scope>NUCLEOTIDE SEQUENCE</scope>
    <source>
        <strain evidence="12">NBRC 110045</strain>
    </source>
</reference>
<dbReference type="SUPFAM" id="SSF52016">
    <property type="entry name" value="LeuD/IlvD-like"/>
    <property type="match status" value="1"/>
</dbReference>
<protein>
    <recommendedName>
        <fullName evidence="10">3-isopropylmalate dehydratase small subunit</fullName>
        <ecNumber evidence="10">4.2.1.33</ecNumber>
    </recommendedName>
    <alternativeName>
        <fullName evidence="10">Alpha-IPM isomerase</fullName>
        <shortName evidence="10">IPMI</shortName>
    </alternativeName>
    <alternativeName>
        <fullName evidence="10">Isopropylmalate isomerase</fullName>
    </alternativeName>
</protein>
<dbReference type="KEGG" id="tmk:QGN29_09760"/>
<dbReference type="PANTHER" id="PTHR43345:SF5">
    <property type="entry name" value="3-ISOPROPYLMALATE DEHYDRATASE SMALL SUBUNIT"/>
    <property type="match status" value="1"/>
</dbReference>
<dbReference type="EC" id="4.2.1.33" evidence="10"/>
<dbReference type="GO" id="GO:0009316">
    <property type="term" value="C:3-isopropylmalate dehydratase complex"/>
    <property type="evidence" value="ECO:0007669"/>
    <property type="project" value="InterPro"/>
</dbReference>
<keyword evidence="9 10" id="KW-0100">Branched-chain amino acid biosynthesis</keyword>
<evidence type="ECO:0000256" key="5">
    <source>
        <dbReference type="ARBA" id="ARBA00011271"/>
    </source>
</evidence>
<comment type="subunit">
    <text evidence="5 10">Heterodimer of LeuC and LeuD.</text>
</comment>
<keyword evidence="7 10" id="KW-0028">Amino-acid biosynthesis</keyword>
<evidence type="ECO:0000313" key="12">
    <source>
        <dbReference type="EMBL" id="WND01835.1"/>
    </source>
</evidence>
<dbReference type="NCBIfam" id="NF002458">
    <property type="entry name" value="PRK01641.1"/>
    <property type="match status" value="1"/>
</dbReference>
<dbReference type="InterPro" id="IPR004431">
    <property type="entry name" value="3-IsopropMal_deHydase_ssu"/>
</dbReference>
<evidence type="ECO:0000256" key="9">
    <source>
        <dbReference type="ARBA" id="ARBA00023304"/>
    </source>
</evidence>
<feature type="domain" description="Aconitase A/isopropylmalate dehydratase small subunit swivel" evidence="11">
    <location>
        <begin position="1"/>
        <end position="123"/>
    </location>
</feature>